<comment type="pathway">
    <text evidence="2">Amino-acid biosynthesis; L-histidine biosynthesis; L-histidine from 5-phospho-alpha-D-ribose 1-diphosphate: step 8/9.</text>
</comment>
<accession>A0A371NZ37</accession>
<dbReference type="EMBL" id="QUBR01000003">
    <property type="protein sequence ID" value="REK68952.1"/>
    <property type="molecule type" value="Genomic_DNA"/>
</dbReference>
<dbReference type="PROSITE" id="PS00629">
    <property type="entry name" value="IMP_1"/>
    <property type="match status" value="1"/>
</dbReference>
<feature type="binding site" evidence="11">
    <location>
        <position position="92"/>
    </location>
    <ligand>
        <name>Mg(2+)</name>
        <dbReference type="ChEBI" id="CHEBI:18420"/>
        <label>1</label>
        <note>catalytic</note>
    </ligand>
</feature>
<comment type="caution">
    <text evidence="13">The sequence shown here is derived from an EMBL/GenBank/DDBJ whole genome shotgun (WGS) entry which is preliminary data.</text>
</comment>
<evidence type="ECO:0000313" key="13">
    <source>
        <dbReference type="EMBL" id="REK68952.1"/>
    </source>
</evidence>
<dbReference type="Proteomes" id="UP000265581">
    <property type="component" value="Unassembled WGS sequence"/>
</dbReference>
<evidence type="ECO:0000256" key="4">
    <source>
        <dbReference type="ARBA" id="ARBA00021697"/>
    </source>
</evidence>
<feature type="binding site" evidence="11">
    <location>
        <position position="219"/>
    </location>
    <ligand>
        <name>Mg(2+)</name>
        <dbReference type="ChEBI" id="CHEBI:18420"/>
        <label>1</label>
        <note>catalytic</note>
    </ligand>
</feature>
<gene>
    <name evidence="13" type="ORF">DX116_19015</name>
</gene>
<dbReference type="GO" id="GO:0008934">
    <property type="term" value="F:inositol monophosphate 1-phosphatase activity"/>
    <property type="evidence" value="ECO:0007669"/>
    <property type="project" value="TreeGrafter"/>
</dbReference>
<evidence type="ECO:0000256" key="12">
    <source>
        <dbReference type="SAM" id="MobiDB-lite"/>
    </source>
</evidence>
<dbReference type="AlphaFoldDB" id="A0A371NZ37"/>
<feature type="binding site" evidence="11">
    <location>
        <position position="91"/>
    </location>
    <ligand>
        <name>Mg(2+)</name>
        <dbReference type="ChEBI" id="CHEBI:18420"/>
        <label>1</label>
        <note>catalytic</note>
    </ligand>
</feature>
<dbReference type="PRINTS" id="PR00377">
    <property type="entry name" value="IMPHPHTASES"/>
</dbReference>
<dbReference type="GO" id="GO:0006020">
    <property type="term" value="P:inositol metabolic process"/>
    <property type="evidence" value="ECO:0007669"/>
    <property type="project" value="TreeGrafter"/>
</dbReference>
<comment type="catalytic activity">
    <reaction evidence="9">
        <text>L-histidinol phosphate + H2O = L-histidinol + phosphate</text>
        <dbReference type="Rhea" id="RHEA:14465"/>
        <dbReference type="ChEBI" id="CHEBI:15377"/>
        <dbReference type="ChEBI" id="CHEBI:43474"/>
        <dbReference type="ChEBI" id="CHEBI:57699"/>
        <dbReference type="ChEBI" id="CHEBI:57980"/>
        <dbReference type="EC" id="3.1.3.15"/>
    </reaction>
</comment>
<feature type="binding site" evidence="11">
    <location>
        <position position="89"/>
    </location>
    <ligand>
        <name>Mg(2+)</name>
        <dbReference type="ChEBI" id="CHEBI:18420"/>
        <label>1</label>
        <note>catalytic</note>
    </ligand>
</feature>
<dbReference type="SUPFAM" id="SSF56655">
    <property type="entry name" value="Carbohydrate phosphatase"/>
    <property type="match status" value="1"/>
</dbReference>
<evidence type="ECO:0000256" key="2">
    <source>
        <dbReference type="ARBA" id="ARBA00004970"/>
    </source>
</evidence>
<dbReference type="InterPro" id="IPR020583">
    <property type="entry name" value="Inositol_monoP_metal-BS"/>
</dbReference>
<keyword evidence="6" id="KW-0378">Hydrolase</keyword>
<evidence type="ECO:0000256" key="6">
    <source>
        <dbReference type="ARBA" id="ARBA00022801"/>
    </source>
</evidence>
<dbReference type="GO" id="GO:0004401">
    <property type="term" value="F:histidinol-phosphatase activity"/>
    <property type="evidence" value="ECO:0007669"/>
    <property type="project" value="UniProtKB-EC"/>
</dbReference>
<evidence type="ECO:0000256" key="3">
    <source>
        <dbReference type="ARBA" id="ARBA00013085"/>
    </source>
</evidence>
<proteinExistence type="predicted"/>
<comment type="function">
    <text evidence="10">Catalyzes the dephosphorylation of histidinol-phosphate to histidinol, the direct precursor of histidine.</text>
</comment>
<dbReference type="GO" id="GO:0046872">
    <property type="term" value="F:metal ion binding"/>
    <property type="evidence" value="ECO:0007669"/>
    <property type="project" value="UniProtKB-KW"/>
</dbReference>
<dbReference type="PANTHER" id="PTHR20854:SF4">
    <property type="entry name" value="INOSITOL-1-MONOPHOSPHATASE-RELATED"/>
    <property type="match status" value="1"/>
</dbReference>
<dbReference type="Gene3D" id="3.40.190.80">
    <property type="match status" value="1"/>
</dbReference>
<organism evidence="13 14">
    <name type="scientific">Aeromicrobium endophyticum</name>
    <dbReference type="NCBI Taxonomy" id="2292704"/>
    <lineage>
        <taxon>Bacteria</taxon>
        <taxon>Bacillati</taxon>
        <taxon>Actinomycetota</taxon>
        <taxon>Actinomycetes</taxon>
        <taxon>Propionibacteriales</taxon>
        <taxon>Nocardioidaceae</taxon>
        <taxon>Aeromicrobium</taxon>
    </lineage>
</organism>
<reference evidence="13 14" key="1">
    <citation type="submission" date="2018-08" db="EMBL/GenBank/DDBJ databases">
        <title>Aeromicrobium sp. M2KJ-4, whole genome shotgun sequence.</title>
        <authorList>
            <person name="Tuo L."/>
        </authorList>
    </citation>
    <scope>NUCLEOTIDE SEQUENCE [LARGE SCALE GENOMIC DNA]</scope>
    <source>
        <strain evidence="13 14">M2KJ-4</strain>
    </source>
</reference>
<dbReference type="GO" id="GO:0007165">
    <property type="term" value="P:signal transduction"/>
    <property type="evidence" value="ECO:0007669"/>
    <property type="project" value="TreeGrafter"/>
</dbReference>
<evidence type="ECO:0000256" key="9">
    <source>
        <dbReference type="ARBA" id="ARBA00049158"/>
    </source>
</evidence>
<evidence type="ECO:0000313" key="14">
    <source>
        <dbReference type="Proteomes" id="UP000265581"/>
    </source>
</evidence>
<comment type="cofactor">
    <cofactor evidence="1 11">
        <name>Mg(2+)</name>
        <dbReference type="ChEBI" id="CHEBI:18420"/>
    </cofactor>
</comment>
<feature type="binding site" evidence="11">
    <location>
        <position position="70"/>
    </location>
    <ligand>
        <name>Mg(2+)</name>
        <dbReference type="ChEBI" id="CHEBI:18420"/>
        <label>1</label>
        <note>catalytic</note>
    </ligand>
</feature>
<evidence type="ECO:0000256" key="11">
    <source>
        <dbReference type="PIRSR" id="PIRSR600760-2"/>
    </source>
</evidence>
<keyword evidence="14" id="KW-1185">Reference proteome</keyword>
<name>A0A371NZ37_9ACTN</name>
<keyword evidence="7 11" id="KW-0460">Magnesium</keyword>
<evidence type="ECO:0000256" key="1">
    <source>
        <dbReference type="ARBA" id="ARBA00001946"/>
    </source>
</evidence>
<evidence type="ECO:0000256" key="8">
    <source>
        <dbReference type="ARBA" id="ARBA00033209"/>
    </source>
</evidence>
<dbReference type="InterPro" id="IPR000760">
    <property type="entry name" value="Inositol_monophosphatase-like"/>
</dbReference>
<dbReference type="FunFam" id="3.30.540.10:FF:000003">
    <property type="entry name" value="Inositol-1-monophosphatase"/>
    <property type="match status" value="1"/>
</dbReference>
<sequence length="307" mass="33271">MAHSYGDDLRLAHVLADNADSLSMERFLAIDLQVDTKPDMTYVTESDQAVETAIRRTLKSARTRDVVLGEEQGEQEGTNGPGGRRWIVDPIDGTSNFVRGVPVWATLIALEEDGEIVAGCVSAPALGRRWWASKGTGAHTGKSLLSSRQIRVSQVSDLEAASLSYASLGGWDAIGRGQAFAALMRRCWRTRAYGDFWSYMLLAEGAVDIATEPELNLWDMAALDVIVREAGGTFTSLAGAPGPWGDNALATNTRLHDAVMAYVGHFPDDGPLDLSWTDEPEDDGATAPERDNVRAFDFTREPADEAP</sequence>
<evidence type="ECO:0000256" key="10">
    <source>
        <dbReference type="ARBA" id="ARBA00053547"/>
    </source>
</evidence>
<dbReference type="OrthoDB" id="9772456at2"/>
<dbReference type="RefSeq" id="WP_119705875.1">
    <property type="nucleotide sequence ID" value="NZ_JBHSOI010000001.1"/>
</dbReference>
<keyword evidence="5 11" id="KW-0479">Metal-binding</keyword>
<evidence type="ECO:0000256" key="5">
    <source>
        <dbReference type="ARBA" id="ARBA00022723"/>
    </source>
</evidence>
<feature type="region of interest" description="Disordered" evidence="12">
    <location>
        <begin position="272"/>
        <end position="307"/>
    </location>
</feature>
<dbReference type="EC" id="3.1.3.15" evidence="3"/>
<evidence type="ECO:0000256" key="7">
    <source>
        <dbReference type="ARBA" id="ARBA00022842"/>
    </source>
</evidence>
<dbReference type="Pfam" id="PF00459">
    <property type="entry name" value="Inositol_P"/>
    <property type="match status" value="1"/>
</dbReference>
<feature type="compositionally biased region" description="Basic and acidic residues" evidence="12">
    <location>
        <begin position="288"/>
        <end position="307"/>
    </location>
</feature>
<protein>
    <recommendedName>
        <fullName evidence="4">Histidinol-phosphatase</fullName>
        <ecNumber evidence="3">3.1.3.15</ecNumber>
    </recommendedName>
    <alternativeName>
        <fullName evidence="8">Histidinol-phosphate phosphatase</fullName>
    </alternativeName>
</protein>
<dbReference type="Gene3D" id="3.30.540.10">
    <property type="entry name" value="Fructose-1,6-Bisphosphatase, subunit A, domain 1"/>
    <property type="match status" value="1"/>
</dbReference>
<dbReference type="PANTHER" id="PTHR20854">
    <property type="entry name" value="INOSITOL MONOPHOSPHATASE"/>
    <property type="match status" value="1"/>
</dbReference>